<dbReference type="EC" id="3.5.1.25" evidence="2"/>
<dbReference type="PANTHER" id="PTHR11113">
    <property type="entry name" value="N-ACETYLGLUCOSAMINE-6-PHOSPHATE DEACETYLASE"/>
    <property type="match status" value="1"/>
</dbReference>
<dbReference type="InterPro" id="IPR011059">
    <property type="entry name" value="Metal-dep_hydrolase_composite"/>
</dbReference>
<feature type="binding site" evidence="11">
    <location>
        <position position="220"/>
    </location>
    <ligand>
        <name>substrate</name>
    </ligand>
</feature>
<name>A0AAV4LKR4_9BACL</name>
<dbReference type="GO" id="GO:0008448">
    <property type="term" value="F:N-acetylglucosamine-6-phosphate deacetylase activity"/>
    <property type="evidence" value="ECO:0007669"/>
    <property type="project" value="UniProtKB-EC"/>
</dbReference>
<dbReference type="GO" id="GO:0046872">
    <property type="term" value="F:metal ion binding"/>
    <property type="evidence" value="ECO:0007669"/>
    <property type="project" value="UniProtKB-KW"/>
</dbReference>
<feature type="binding site" evidence="11">
    <location>
        <begin position="300"/>
        <end position="302"/>
    </location>
    <ligand>
        <name>substrate</name>
    </ligand>
</feature>
<comment type="catalytic activity">
    <reaction evidence="7">
        <text>N-acetyl-D-glucosamine 6-phosphate + H2O = D-glucosamine 6-phosphate + acetate</text>
        <dbReference type="Rhea" id="RHEA:22936"/>
        <dbReference type="ChEBI" id="CHEBI:15377"/>
        <dbReference type="ChEBI" id="CHEBI:30089"/>
        <dbReference type="ChEBI" id="CHEBI:57513"/>
        <dbReference type="ChEBI" id="CHEBI:58725"/>
        <dbReference type="EC" id="3.5.1.25"/>
    </reaction>
</comment>
<comment type="similarity">
    <text evidence="1 9">Belongs to the metallo-dependent hydrolases superfamily. NagA family.</text>
</comment>
<comment type="caution">
    <text evidence="14">The sequence shown here is derived from an EMBL/GenBank/DDBJ whole genome shotgun (WGS) entry which is preliminary data.</text>
</comment>
<dbReference type="EMBL" id="BOQE01000001">
    <property type="protein sequence ID" value="GIM47937.1"/>
    <property type="molecule type" value="Genomic_DNA"/>
</dbReference>
<evidence type="ECO:0000256" key="8">
    <source>
        <dbReference type="ARBA" id="ARBA00060590"/>
    </source>
</evidence>
<feature type="binding site" evidence="11">
    <location>
        <position position="133"/>
    </location>
    <ligand>
        <name>substrate</name>
    </ligand>
</feature>
<dbReference type="InterPro" id="IPR032466">
    <property type="entry name" value="Metal_Hydrolase"/>
</dbReference>
<evidence type="ECO:0000256" key="7">
    <source>
        <dbReference type="ARBA" id="ARBA00047647"/>
    </source>
</evidence>
<evidence type="ECO:0000313" key="14">
    <source>
        <dbReference type="EMBL" id="GIM47937.1"/>
    </source>
</evidence>
<keyword evidence="5 9" id="KW-0378">Hydrolase</keyword>
<dbReference type="Gene3D" id="2.30.40.10">
    <property type="entry name" value="Urease, subunit C, domain 1"/>
    <property type="match status" value="1"/>
</dbReference>
<dbReference type="SUPFAM" id="SSF51338">
    <property type="entry name" value="Composite domain of metallo-dependent hydrolases"/>
    <property type="match status" value="1"/>
</dbReference>
<feature type="domain" description="Amidohydrolase-related" evidence="13">
    <location>
        <begin position="45"/>
        <end position="371"/>
    </location>
</feature>
<dbReference type="AlphaFoldDB" id="A0AAV4LKR4"/>
<dbReference type="InterPro" id="IPR003764">
    <property type="entry name" value="GlcNAc_6-P_deAcase"/>
</dbReference>
<evidence type="ECO:0000256" key="10">
    <source>
        <dbReference type="PIRSR" id="PIRSR038994-1"/>
    </source>
</evidence>
<evidence type="ECO:0000256" key="4">
    <source>
        <dbReference type="ARBA" id="ARBA00022723"/>
    </source>
</evidence>
<feature type="binding site" evidence="11">
    <location>
        <position position="244"/>
    </location>
    <ligand>
        <name>substrate</name>
    </ligand>
</feature>
<evidence type="ECO:0000256" key="3">
    <source>
        <dbReference type="ARBA" id="ARBA00018029"/>
    </source>
</evidence>
<feature type="binding site" evidence="12">
    <location>
        <position position="122"/>
    </location>
    <ligand>
        <name>Zn(2+)</name>
        <dbReference type="ChEBI" id="CHEBI:29105"/>
    </ligand>
</feature>
<organism evidence="14 15">
    <name type="scientific">Collibacillus ludicampi</name>
    <dbReference type="NCBI Taxonomy" id="2771369"/>
    <lineage>
        <taxon>Bacteria</taxon>
        <taxon>Bacillati</taxon>
        <taxon>Bacillota</taxon>
        <taxon>Bacilli</taxon>
        <taxon>Bacillales</taxon>
        <taxon>Alicyclobacillaceae</taxon>
        <taxon>Collibacillus</taxon>
    </lineage>
</organism>
<dbReference type="PIRSF" id="PIRSF038994">
    <property type="entry name" value="NagA"/>
    <property type="match status" value="1"/>
</dbReference>
<dbReference type="Proteomes" id="UP001057291">
    <property type="component" value="Unassembled WGS sequence"/>
</dbReference>
<evidence type="ECO:0000256" key="12">
    <source>
        <dbReference type="PIRSR" id="PIRSR038994-3"/>
    </source>
</evidence>
<evidence type="ECO:0000256" key="2">
    <source>
        <dbReference type="ARBA" id="ARBA00011899"/>
    </source>
</evidence>
<dbReference type="Pfam" id="PF01979">
    <property type="entry name" value="Amidohydro_1"/>
    <property type="match status" value="1"/>
</dbReference>
<reference evidence="14" key="1">
    <citation type="journal article" date="2023" name="Int. J. Syst. Evol. Microbiol.">
        <title>Collibacillus ludicampi gen. nov., sp. nov., a new soil bacterium of the family Alicyclobacillaceae.</title>
        <authorList>
            <person name="Jojima T."/>
            <person name="Ioku Y."/>
            <person name="Fukuta Y."/>
            <person name="Shirasaka N."/>
            <person name="Matsumura Y."/>
            <person name="Mori M."/>
        </authorList>
    </citation>
    <scope>NUCLEOTIDE SEQUENCE</scope>
    <source>
        <strain evidence="14">TP075</strain>
    </source>
</reference>
<dbReference type="GO" id="GO:0006046">
    <property type="term" value="P:N-acetylglucosamine catabolic process"/>
    <property type="evidence" value="ECO:0007669"/>
    <property type="project" value="TreeGrafter"/>
</dbReference>
<sequence>MKTVVSGILNDQRQQILIEDGIITKIGQLSATDLEGATRIETDGFLYPGFIDIHIHGGGGADTMDATEEAFRVIAKTHAAHGTTGLYLTTITESVDRTNRVMRALKPGFQSEGAQLLGFHLEGPFISPRKLGAHPIQHILEPSVVLLDEWIRLSQGQVKVMTIAPELPGTEALIRYAREKGIMVSMGHSAATYAEAQKGKEWGAQSITHLFNAMNSLHHREPGLLGMGLSDDQIYVELIADFMHVHPAVIRSMIRATGVDRLLLITDAIRATCMPDGEYELGGQMVQVREGKASLHDGTLAGSTLTLDQAVRNLIERNYLKKDQISQVTARNQARLLGLNKGVLQPGFDGDVIAVDDHLAVTHTIVGGRLVYRK</sequence>
<evidence type="ECO:0000256" key="1">
    <source>
        <dbReference type="ARBA" id="ARBA00010716"/>
    </source>
</evidence>
<gene>
    <name evidence="14" type="ORF">DNHGIG_34860</name>
</gene>
<evidence type="ECO:0000256" key="9">
    <source>
        <dbReference type="PIRNR" id="PIRNR038994"/>
    </source>
</evidence>
<dbReference type="NCBIfam" id="TIGR00221">
    <property type="entry name" value="nagA"/>
    <property type="match status" value="1"/>
</dbReference>
<dbReference type="InterPro" id="IPR006680">
    <property type="entry name" value="Amidohydro-rel"/>
</dbReference>
<feature type="binding site" evidence="12">
    <location>
        <position position="209"/>
    </location>
    <ligand>
        <name>Zn(2+)</name>
        <dbReference type="ChEBI" id="CHEBI:29105"/>
    </ligand>
</feature>
<dbReference type="SUPFAM" id="SSF51556">
    <property type="entry name" value="Metallo-dependent hydrolases"/>
    <property type="match status" value="1"/>
</dbReference>
<dbReference type="FunFam" id="3.20.20.140:FF:000004">
    <property type="entry name" value="N-acetylglucosamine-6-phosphate deacetylase"/>
    <property type="match status" value="1"/>
</dbReference>
<accession>A0AAV4LKR4</accession>
<keyword evidence="4 12" id="KW-0479">Metal-binding</keyword>
<evidence type="ECO:0000256" key="5">
    <source>
        <dbReference type="ARBA" id="ARBA00022801"/>
    </source>
</evidence>
<dbReference type="PANTHER" id="PTHR11113:SF14">
    <property type="entry name" value="N-ACETYLGLUCOSAMINE-6-PHOSPHATE DEACETYLASE"/>
    <property type="match status" value="1"/>
</dbReference>
<comment type="cofactor">
    <cofactor evidence="12">
        <name>a divalent metal cation</name>
        <dbReference type="ChEBI" id="CHEBI:60240"/>
    </cofactor>
    <text evidence="12">Binds 1 divalent metal cation per subunit.</text>
</comment>
<protein>
    <recommendedName>
        <fullName evidence="3">N-acetylglucosamine-6-phosphate deacetylase</fullName>
        <ecNumber evidence="2">3.5.1.25</ecNumber>
    </recommendedName>
</protein>
<feature type="active site" description="Proton donor/acceptor" evidence="10">
    <location>
        <position position="267"/>
    </location>
</feature>
<keyword evidence="6 9" id="KW-0119">Carbohydrate metabolism</keyword>
<comment type="pathway">
    <text evidence="8">Amino-sugar metabolism; N-acetylneuraminate degradation; D-fructose 6-phosphate from N-acetylneuraminate: step 4/5.</text>
</comment>
<dbReference type="RefSeq" id="WP_282200868.1">
    <property type="nucleotide sequence ID" value="NZ_BOQE01000001.1"/>
</dbReference>
<proteinExistence type="inferred from homology"/>
<feature type="binding site" evidence="12">
    <location>
        <position position="188"/>
    </location>
    <ligand>
        <name>Zn(2+)</name>
        <dbReference type="ChEBI" id="CHEBI:29105"/>
    </ligand>
</feature>
<dbReference type="CDD" id="cd00854">
    <property type="entry name" value="NagA"/>
    <property type="match status" value="1"/>
</dbReference>
<keyword evidence="15" id="KW-1185">Reference proteome</keyword>
<feature type="binding site" evidence="11">
    <location>
        <begin position="212"/>
        <end position="213"/>
    </location>
    <ligand>
        <name>substrate</name>
    </ligand>
</feature>
<evidence type="ECO:0000313" key="15">
    <source>
        <dbReference type="Proteomes" id="UP001057291"/>
    </source>
</evidence>
<dbReference type="Gene3D" id="3.20.20.140">
    <property type="entry name" value="Metal-dependent hydrolases"/>
    <property type="match status" value="1"/>
</dbReference>
<evidence type="ECO:0000259" key="13">
    <source>
        <dbReference type="Pfam" id="PF01979"/>
    </source>
</evidence>
<evidence type="ECO:0000256" key="11">
    <source>
        <dbReference type="PIRSR" id="PIRSR038994-2"/>
    </source>
</evidence>
<evidence type="ECO:0000256" key="6">
    <source>
        <dbReference type="ARBA" id="ARBA00023277"/>
    </source>
</evidence>